<gene>
    <name evidence="4" type="primary">LOC100376723</name>
</gene>
<evidence type="ECO:0000259" key="1">
    <source>
        <dbReference type="Pfam" id="PF14687"/>
    </source>
</evidence>
<dbReference type="PANTHER" id="PTHR31596:SF1">
    <property type="entry name" value="T-CELL ACTIVATION INHIBITOR, MITOCHONDRIAL"/>
    <property type="match status" value="1"/>
</dbReference>
<dbReference type="InterPro" id="IPR028031">
    <property type="entry name" value="DUF4460"/>
</dbReference>
<proteinExistence type="predicted"/>
<dbReference type="Pfam" id="PF14687">
    <property type="entry name" value="DUF4460"/>
    <property type="match status" value="1"/>
</dbReference>
<sequence>MTILFRRFVCNKIFILNQISTRNLTTSEASTILRPFYFAVHPDLFGQYPKERNVNETSLKQLNSYLDSLQGETYPEPLTLTFYLRHNTAKESLHTAAINHLHPVTFTVKSHNVRSTVKHILKSCMISTDRLESIPVKRRGGSFPRPIRWDPTYYTYTGKTAPSSDRIYQQAKPKPQTLRYWMQTNISKARQKLEDNKPLEREIKEVREFLCKQYGIRNISWHSGWGLSAYRACLNSLCRLTEQHAAELNVLRGRSVVFSSNTGIDRNGSIVLSNMDVPHHWLMLLGSVDKYEAVLDELPVLERALSTQLGDIQIIRRENIRILLAEAYHNLLSRMLRSVVNYYRMKNHMYISEYSGSYYGDVSEGPDRPKQGALRDCEILVENDAGDVRLLSTGQFLVPATYPPVLLLEYILDKQDETKYRKQEYLRYSKLMEDIMRHCQNDLELDSLTKDNAVTPEEMMMCCQRLLDHPYEAGISLQGLKLKISKFYSVSEDGEMCIPWDWKM</sequence>
<dbReference type="Pfam" id="PF14688">
    <property type="entry name" value="DUF4461"/>
    <property type="match status" value="1"/>
</dbReference>
<protein>
    <submittedName>
        <fullName evidence="4">T-cell activation inhibitor, mitochondrial-like</fullName>
    </submittedName>
</protein>
<dbReference type="InterPro" id="IPR027986">
    <property type="entry name" value="TCAIM"/>
</dbReference>
<reference evidence="4" key="1">
    <citation type="submission" date="2025-08" db="UniProtKB">
        <authorList>
            <consortium name="RefSeq"/>
        </authorList>
    </citation>
    <scope>IDENTIFICATION</scope>
    <source>
        <tissue evidence="4">Testes</tissue>
    </source>
</reference>
<feature type="domain" description="DUF4460" evidence="1">
    <location>
        <begin position="21"/>
        <end position="124"/>
    </location>
</feature>
<accession>A0ABM0GQJ5</accession>
<name>A0ABM0GQJ5_SACKO</name>
<dbReference type="InterPro" id="IPR027989">
    <property type="entry name" value="DUF4461"/>
</dbReference>
<dbReference type="PANTHER" id="PTHR31596">
    <property type="entry name" value="T-CELL ACTIVATION INHIBITOR, MITOCHONDRIAL"/>
    <property type="match status" value="1"/>
</dbReference>
<dbReference type="Proteomes" id="UP000694865">
    <property type="component" value="Unplaced"/>
</dbReference>
<dbReference type="RefSeq" id="XP_002735104.1">
    <property type="nucleotide sequence ID" value="XM_002735058.2"/>
</dbReference>
<keyword evidence="3" id="KW-1185">Reference proteome</keyword>
<evidence type="ECO:0000313" key="3">
    <source>
        <dbReference type="Proteomes" id="UP000694865"/>
    </source>
</evidence>
<evidence type="ECO:0000313" key="4">
    <source>
        <dbReference type="RefSeq" id="XP_002735104.1"/>
    </source>
</evidence>
<dbReference type="GeneID" id="100376723"/>
<evidence type="ECO:0000259" key="2">
    <source>
        <dbReference type="Pfam" id="PF14688"/>
    </source>
</evidence>
<feature type="domain" description="DUF4461" evidence="2">
    <location>
        <begin position="177"/>
        <end position="503"/>
    </location>
</feature>
<organism evidence="3 4">
    <name type="scientific">Saccoglossus kowalevskii</name>
    <name type="common">Acorn worm</name>
    <dbReference type="NCBI Taxonomy" id="10224"/>
    <lineage>
        <taxon>Eukaryota</taxon>
        <taxon>Metazoa</taxon>
        <taxon>Hemichordata</taxon>
        <taxon>Enteropneusta</taxon>
        <taxon>Harrimaniidae</taxon>
        <taxon>Saccoglossus</taxon>
    </lineage>
</organism>